<keyword evidence="1" id="KW-0732">Signal</keyword>
<dbReference type="InterPro" id="IPR036709">
    <property type="entry name" value="Autotransporte_beta_dom_sf"/>
</dbReference>
<sequence length="285" mass="30144">MSVSSRRALSLSQYRRSAALLALAAIGFAGGAAQAEPSAALDRVSLSAGAFYTEPKIHLGADTPQGFVSTPDQELGHVTLPRVKADVLLGDSQGLSFDYFRYDKSNSSTASGSTTYEGVPYAGAVNANLNLQLDLAQLAYKWWIGQGSDVFGIGVGAGYYRAKVDARATGTVSGTVAGLRQSRDFSADGSASESAFAPLLELGWRHAFTPDLRMVADVSGVKKNGGKLSGHIYGASVGAEWFFAKNVGLMADYGIQRIQLSRNGTRDADLKVRLTGPSAYLKVRF</sequence>
<protein>
    <submittedName>
        <fullName evidence="2">Autotransporter outer membrane beta-barrel domain-containing protein</fullName>
    </submittedName>
</protein>
<evidence type="ECO:0000313" key="2">
    <source>
        <dbReference type="EMBL" id="QJE01735.1"/>
    </source>
</evidence>
<feature type="signal peptide" evidence="1">
    <location>
        <begin position="1"/>
        <end position="35"/>
    </location>
</feature>
<dbReference type="EMBL" id="CP051685">
    <property type="protein sequence ID" value="QJE01735.1"/>
    <property type="molecule type" value="Genomic_DNA"/>
</dbReference>
<proteinExistence type="predicted"/>
<dbReference type="SUPFAM" id="SSF103515">
    <property type="entry name" value="Autotransporter"/>
    <property type="match status" value="1"/>
</dbReference>
<evidence type="ECO:0000256" key="1">
    <source>
        <dbReference type="SAM" id="SignalP"/>
    </source>
</evidence>
<keyword evidence="3" id="KW-1185">Reference proteome</keyword>
<accession>A0A7Z2ZTX9</accession>
<dbReference type="AlphaFoldDB" id="A0A7Z2ZTX9"/>
<dbReference type="KEGG" id="mfy:HH212_18300"/>
<evidence type="ECO:0000313" key="3">
    <source>
        <dbReference type="Proteomes" id="UP000502415"/>
    </source>
</evidence>
<organism evidence="2 3">
    <name type="scientific">Massilia forsythiae</name>
    <dbReference type="NCBI Taxonomy" id="2728020"/>
    <lineage>
        <taxon>Bacteria</taxon>
        <taxon>Pseudomonadati</taxon>
        <taxon>Pseudomonadota</taxon>
        <taxon>Betaproteobacteria</taxon>
        <taxon>Burkholderiales</taxon>
        <taxon>Oxalobacteraceae</taxon>
        <taxon>Telluria group</taxon>
        <taxon>Massilia</taxon>
    </lineage>
</organism>
<name>A0A7Z2ZTX9_9BURK</name>
<feature type="chain" id="PRO_5031051320" evidence="1">
    <location>
        <begin position="36"/>
        <end position="285"/>
    </location>
</feature>
<reference evidence="2 3" key="1">
    <citation type="submission" date="2020-04" db="EMBL/GenBank/DDBJ databases">
        <title>Genome sequencing of novel species.</title>
        <authorList>
            <person name="Heo J."/>
            <person name="Kim S.-J."/>
            <person name="Kim J.-S."/>
            <person name="Hong S.-B."/>
            <person name="Kwon S.-W."/>
        </authorList>
    </citation>
    <scope>NUCLEOTIDE SEQUENCE [LARGE SCALE GENOMIC DNA]</scope>
    <source>
        <strain evidence="2 3">GN2-R2</strain>
    </source>
</reference>
<gene>
    <name evidence="2" type="ORF">HH212_18300</name>
</gene>
<dbReference type="RefSeq" id="WP_170203773.1">
    <property type="nucleotide sequence ID" value="NZ_CP051685.1"/>
</dbReference>
<dbReference type="Proteomes" id="UP000502415">
    <property type="component" value="Chromosome"/>
</dbReference>